<dbReference type="EMBL" id="JAEPBG010000002">
    <property type="protein sequence ID" value="MBK4734386.1"/>
    <property type="molecule type" value="Genomic_DNA"/>
</dbReference>
<name>A0A934SPL6_9BURK</name>
<gene>
    <name evidence="1" type="ORF">JJB74_07205</name>
</gene>
<sequence length="214" mass="23269">MKKLRVHFPQPVDASDFELAANSDTVPPALVDAIRVTSEICGQSLSIAAARILAGDLAEFDENAIMTALSRCRMEVQGRLKVGDIIVRIADGRPDVDEAWSLLPLDEAASTVWTEDMAQAWGMALPLLESGDNAGARRVFAEHYARAVQAARVRRDPVRWMPSLGRDMKDRERALTDAVKKGRLSAAQVESLLPPGDLSRVVGAPAQPAPRNLH</sequence>
<evidence type="ECO:0000313" key="2">
    <source>
        <dbReference type="Proteomes" id="UP000622890"/>
    </source>
</evidence>
<proteinExistence type="predicted"/>
<keyword evidence="2" id="KW-1185">Reference proteome</keyword>
<dbReference type="RefSeq" id="WP_200591137.1">
    <property type="nucleotide sequence ID" value="NZ_JAEPBG010000002.1"/>
</dbReference>
<dbReference type="Proteomes" id="UP000622890">
    <property type="component" value="Unassembled WGS sequence"/>
</dbReference>
<dbReference type="AlphaFoldDB" id="A0A934SPL6"/>
<comment type="caution">
    <text evidence="1">The sequence shown here is derived from an EMBL/GenBank/DDBJ whole genome shotgun (WGS) entry which is preliminary data.</text>
</comment>
<reference evidence="1" key="1">
    <citation type="submission" date="2021-01" db="EMBL/GenBank/DDBJ databases">
        <title>Genome sequence of strain Noviherbaspirillum sp. DKR-6.</title>
        <authorList>
            <person name="Chaudhary D.K."/>
        </authorList>
    </citation>
    <scope>NUCLEOTIDE SEQUENCE</scope>
    <source>
        <strain evidence="1">DKR-6</strain>
    </source>
</reference>
<accession>A0A934SPL6</accession>
<evidence type="ECO:0000313" key="1">
    <source>
        <dbReference type="EMBL" id="MBK4734386.1"/>
    </source>
</evidence>
<organism evidence="1 2">
    <name type="scientific">Noviherbaspirillum pedocola</name>
    <dbReference type="NCBI Taxonomy" id="2801341"/>
    <lineage>
        <taxon>Bacteria</taxon>
        <taxon>Pseudomonadati</taxon>
        <taxon>Pseudomonadota</taxon>
        <taxon>Betaproteobacteria</taxon>
        <taxon>Burkholderiales</taxon>
        <taxon>Oxalobacteraceae</taxon>
        <taxon>Noviherbaspirillum</taxon>
    </lineage>
</organism>
<protein>
    <submittedName>
        <fullName evidence="1">Uncharacterized protein</fullName>
    </submittedName>
</protein>